<evidence type="ECO:0000256" key="2">
    <source>
        <dbReference type="ARBA" id="ARBA00007400"/>
    </source>
</evidence>
<dbReference type="GO" id="GO:0016413">
    <property type="term" value="F:O-acetyltransferase activity"/>
    <property type="evidence" value="ECO:0007669"/>
    <property type="project" value="TreeGrafter"/>
</dbReference>
<sequence>MLCIGRVTISGGSPKQILFAIAGSGRFAPIRRPDGNEPVDHDLSIQAKQTFSIVTLLATVLVVGIHYKSDVPDLPDATLATWNQLGQEFLFGGVARVAVPVFAFAAGLFYFRSDDGTFGCYCKKLSDRVRTVAIPFFIVGSVAMTFWLLVRRSEGKPIDLTMAEFLSTWWLRPPAEQLWFLRDLMVLVVIAPVIRWLGSRTAVAVVALALIGGSWLLDFQWFPPVAGWRILQMETLLFFMLGCMSLSRRSWIEMAGRASLSVIALGWLIWSALVAIRIYLRADFDIWYADDHGIADLLLHQSSILVGTVVLYMTAWRMRHRWLLYLASGSFFVYLVHEFPLRAIAHRLTDRFMDPDYSCWLLTPVVLVGCYATAMLLGRFCPAAMAMLTGGRIPRPAPSNVAPSNVAVSNSPSRRAEGVK</sequence>
<keyword evidence="11" id="KW-1185">Reference proteome</keyword>
<dbReference type="Proteomes" id="UP000318538">
    <property type="component" value="Chromosome"/>
</dbReference>
<dbReference type="KEGG" id="rlc:K227x_40300"/>
<dbReference type="AlphaFoldDB" id="A0A517NES4"/>
<evidence type="ECO:0000256" key="3">
    <source>
        <dbReference type="ARBA" id="ARBA00022475"/>
    </source>
</evidence>
<feature type="transmembrane region" description="Helical" evidence="8">
    <location>
        <begin position="298"/>
        <end position="315"/>
    </location>
</feature>
<feature type="domain" description="Acyltransferase 3" evidence="9">
    <location>
        <begin position="57"/>
        <end position="377"/>
    </location>
</feature>
<protein>
    <submittedName>
        <fullName evidence="10">Acyltransferase family protein</fullName>
    </submittedName>
</protein>
<evidence type="ECO:0000256" key="8">
    <source>
        <dbReference type="SAM" id="Phobius"/>
    </source>
</evidence>
<name>A0A517NES4_9BACT</name>
<dbReference type="GO" id="GO:0009246">
    <property type="term" value="P:enterobacterial common antigen biosynthetic process"/>
    <property type="evidence" value="ECO:0007669"/>
    <property type="project" value="TreeGrafter"/>
</dbReference>
<dbReference type="PANTHER" id="PTHR40074:SF2">
    <property type="entry name" value="O-ACETYLTRANSFERASE WECH"/>
    <property type="match status" value="1"/>
</dbReference>
<gene>
    <name evidence="10" type="ORF">K227x_40300</name>
</gene>
<comment type="similarity">
    <text evidence="2">Belongs to the acyltransferase 3 family.</text>
</comment>
<dbReference type="Pfam" id="PF01757">
    <property type="entry name" value="Acyl_transf_3"/>
    <property type="match status" value="1"/>
</dbReference>
<proteinExistence type="inferred from homology"/>
<evidence type="ECO:0000313" key="10">
    <source>
        <dbReference type="EMBL" id="QDT05629.1"/>
    </source>
</evidence>
<dbReference type="GO" id="GO:0005886">
    <property type="term" value="C:plasma membrane"/>
    <property type="evidence" value="ECO:0007669"/>
    <property type="project" value="UniProtKB-SubCell"/>
</dbReference>
<evidence type="ECO:0000259" key="9">
    <source>
        <dbReference type="Pfam" id="PF01757"/>
    </source>
</evidence>
<evidence type="ECO:0000256" key="4">
    <source>
        <dbReference type="ARBA" id="ARBA00022692"/>
    </source>
</evidence>
<feature type="transmembrane region" description="Helical" evidence="8">
    <location>
        <begin position="132"/>
        <end position="150"/>
    </location>
</feature>
<feature type="transmembrane region" description="Helical" evidence="8">
    <location>
        <begin position="360"/>
        <end position="378"/>
    </location>
</feature>
<evidence type="ECO:0000313" key="11">
    <source>
        <dbReference type="Proteomes" id="UP000318538"/>
    </source>
</evidence>
<dbReference type="EMBL" id="CP036525">
    <property type="protein sequence ID" value="QDT05629.1"/>
    <property type="molecule type" value="Genomic_DNA"/>
</dbReference>
<organism evidence="10 11">
    <name type="scientific">Rubripirellula lacrimiformis</name>
    <dbReference type="NCBI Taxonomy" id="1930273"/>
    <lineage>
        <taxon>Bacteria</taxon>
        <taxon>Pseudomonadati</taxon>
        <taxon>Planctomycetota</taxon>
        <taxon>Planctomycetia</taxon>
        <taxon>Pirellulales</taxon>
        <taxon>Pirellulaceae</taxon>
        <taxon>Rubripirellula</taxon>
    </lineage>
</organism>
<keyword evidence="5 8" id="KW-1133">Transmembrane helix</keyword>
<evidence type="ECO:0000256" key="5">
    <source>
        <dbReference type="ARBA" id="ARBA00022989"/>
    </source>
</evidence>
<accession>A0A517NES4</accession>
<evidence type="ECO:0000256" key="7">
    <source>
        <dbReference type="SAM" id="MobiDB-lite"/>
    </source>
</evidence>
<feature type="transmembrane region" description="Helical" evidence="8">
    <location>
        <begin position="89"/>
        <end position="111"/>
    </location>
</feature>
<keyword evidence="10" id="KW-0012">Acyltransferase</keyword>
<dbReference type="PANTHER" id="PTHR40074">
    <property type="entry name" value="O-ACETYLTRANSFERASE WECH"/>
    <property type="match status" value="1"/>
</dbReference>
<keyword evidence="6 8" id="KW-0472">Membrane</keyword>
<keyword evidence="10" id="KW-0808">Transferase</keyword>
<feature type="compositionally biased region" description="Polar residues" evidence="7">
    <location>
        <begin position="401"/>
        <end position="413"/>
    </location>
</feature>
<feature type="transmembrane region" description="Helical" evidence="8">
    <location>
        <begin position="179"/>
        <end position="197"/>
    </location>
</feature>
<feature type="transmembrane region" description="Helical" evidence="8">
    <location>
        <begin position="202"/>
        <end position="222"/>
    </location>
</feature>
<feature type="transmembrane region" description="Helical" evidence="8">
    <location>
        <begin position="228"/>
        <end position="246"/>
    </location>
</feature>
<keyword evidence="3" id="KW-1003">Cell membrane</keyword>
<feature type="region of interest" description="Disordered" evidence="7">
    <location>
        <begin position="401"/>
        <end position="420"/>
    </location>
</feature>
<evidence type="ECO:0000256" key="1">
    <source>
        <dbReference type="ARBA" id="ARBA00004651"/>
    </source>
</evidence>
<feature type="transmembrane region" description="Helical" evidence="8">
    <location>
        <begin position="258"/>
        <end position="278"/>
    </location>
</feature>
<feature type="transmembrane region" description="Helical" evidence="8">
    <location>
        <begin position="51"/>
        <end position="69"/>
    </location>
</feature>
<keyword evidence="4 8" id="KW-0812">Transmembrane</keyword>
<comment type="subcellular location">
    <subcellularLocation>
        <location evidence="1">Cell membrane</location>
        <topology evidence="1">Multi-pass membrane protein</topology>
    </subcellularLocation>
</comment>
<dbReference type="InterPro" id="IPR002656">
    <property type="entry name" value="Acyl_transf_3_dom"/>
</dbReference>
<evidence type="ECO:0000256" key="6">
    <source>
        <dbReference type="ARBA" id="ARBA00023136"/>
    </source>
</evidence>
<reference evidence="10 11" key="1">
    <citation type="submission" date="2019-02" db="EMBL/GenBank/DDBJ databases">
        <title>Deep-cultivation of Planctomycetes and their phenomic and genomic characterization uncovers novel biology.</title>
        <authorList>
            <person name="Wiegand S."/>
            <person name="Jogler M."/>
            <person name="Boedeker C."/>
            <person name="Pinto D."/>
            <person name="Vollmers J."/>
            <person name="Rivas-Marin E."/>
            <person name="Kohn T."/>
            <person name="Peeters S.H."/>
            <person name="Heuer A."/>
            <person name="Rast P."/>
            <person name="Oberbeckmann S."/>
            <person name="Bunk B."/>
            <person name="Jeske O."/>
            <person name="Meyerdierks A."/>
            <person name="Storesund J.E."/>
            <person name="Kallscheuer N."/>
            <person name="Luecker S."/>
            <person name="Lage O.M."/>
            <person name="Pohl T."/>
            <person name="Merkel B.J."/>
            <person name="Hornburger P."/>
            <person name="Mueller R.-W."/>
            <person name="Bruemmer F."/>
            <person name="Labrenz M."/>
            <person name="Spormann A.M."/>
            <person name="Op den Camp H."/>
            <person name="Overmann J."/>
            <person name="Amann R."/>
            <person name="Jetten M.S.M."/>
            <person name="Mascher T."/>
            <person name="Medema M.H."/>
            <person name="Devos D.P."/>
            <person name="Kaster A.-K."/>
            <person name="Ovreas L."/>
            <person name="Rohde M."/>
            <person name="Galperin M.Y."/>
            <person name="Jogler C."/>
        </authorList>
    </citation>
    <scope>NUCLEOTIDE SEQUENCE [LARGE SCALE GENOMIC DNA]</scope>
    <source>
        <strain evidence="10 11">K22_7</strain>
    </source>
</reference>
<feature type="transmembrane region" description="Helical" evidence="8">
    <location>
        <begin position="322"/>
        <end position="340"/>
    </location>
</feature>
<dbReference type="OrthoDB" id="265992at2"/>